<dbReference type="Gene3D" id="3.40.50.10190">
    <property type="entry name" value="BRCT domain"/>
    <property type="match status" value="1"/>
</dbReference>
<dbReference type="PANTHER" id="PTHR30231">
    <property type="entry name" value="DNA POLYMERASE III SUBUNIT EPSILON"/>
    <property type="match status" value="1"/>
</dbReference>
<dbReference type="GO" id="GO:0003676">
    <property type="term" value="F:nucleic acid binding"/>
    <property type="evidence" value="ECO:0007669"/>
    <property type="project" value="InterPro"/>
</dbReference>
<organism evidence="2">
    <name type="scientific">freshwater sediment metagenome</name>
    <dbReference type="NCBI Taxonomy" id="556182"/>
    <lineage>
        <taxon>unclassified sequences</taxon>
        <taxon>metagenomes</taxon>
        <taxon>ecological metagenomes</taxon>
    </lineage>
</organism>
<dbReference type="InterPro" id="IPR036397">
    <property type="entry name" value="RNaseH_sf"/>
</dbReference>
<keyword evidence="2" id="KW-0808">Transferase</keyword>
<dbReference type="CDD" id="cd17748">
    <property type="entry name" value="BRCT_DNA_ligase_like"/>
    <property type="match status" value="1"/>
</dbReference>
<dbReference type="CDD" id="cd06130">
    <property type="entry name" value="DNA_pol_III_epsilon_like"/>
    <property type="match status" value="1"/>
</dbReference>
<dbReference type="GO" id="GO:0005829">
    <property type="term" value="C:cytosol"/>
    <property type="evidence" value="ECO:0007669"/>
    <property type="project" value="TreeGrafter"/>
</dbReference>
<dbReference type="GO" id="GO:0008408">
    <property type="term" value="F:3'-5' exonuclease activity"/>
    <property type="evidence" value="ECO:0007669"/>
    <property type="project" value="TreeGrafter"/>
</dbReference>
<dbReference type="Gene3D" id="3.30.420.10">
    <property type="entry name" value="Ribonuclease H-like superfamily/Ribonuclease H"/>
    <property type="match status" value="1"/>
</dbReference>
<dbReference type="SUPFAM" id="SSF52113">
    <property type="entry name" value="BRCT domain"/>
    <property type="match status" value="1"/>
</dbReference>
<evidence type="ECO:0000259" key="1">
    <source>
        <dbReference type="SMART" id="SM00479"/>
    </source>
</evidence>
<dbReference type="Pfam" id="PF00929">
    <property type="entry name" value="RNase_T"/>
    <property type="match status" value="1"/>
</dbReference>
<proteinExistence type="predicted"/>
<keyword evidence="2" id="KW-0548">Nucleotidyltransferase</keyword>
<dbReference type="Pfam" id="PF00533">
    <property type="entry name" value="BRCT"/>
    <property type="match status" value="1"/>
</dbReference>
<dbReference type="AlphaFoldDB" id="A0AA48M2D3"/>
<dbReference type="SMART" id="SM00479">
    <property type="entry name" value="EXOIII"/>
    <property type="match status" value="1"/>
</dbReference>
<dbReference type="GO" id="GO:0003887">
    <property type="term" value="F:DNA-directed DNA polymerase activity"/>
    <property type="evidence" value="ECO:0007669"/>
    <property type="project" value="UniProtKB-EC"/>
</dbReference>
<dbReference type="InterPro" id="IPR012337">
    <property type="entry name" value="RNaseH-like_sf"/>
</dbReference>
<name>A0AA48M2D3_9ZZZZ</name>
<dbReference type="EMBL" id="OY288114">
    <property type="protein sequence ID" value="CAJ0866565.1"/>
    <property type="molecule type" value="Genomic_DNA"/>
</dbReference>
<dbReference type="SUPFAM" id="SSF53098">
    <property type="entry name" value="Ribonuclease H-like"/>
    <property type="match status" value="1"/>
</dbReference>
<protein>
    <submittedName>
        <fullName evidence="2">DNA polymerase III subunit epsilon</fullName>
        <ecNumber evidence="2">2.7.7.7</ecNumber>
    </submittedName>
</protein>
<feature type="domain" description="Exonuclease" evidence="1">
    <location>
        <begin position="2"/>
        <end position="166"/>
    </location>
</feature>
<accession>A0AA48M2D3</accession>
<dbReference type="InterPro" id="IPR001357">
    <property type="entry name" value="BRCT_dom"/>
</dbReference>
<gene>
    <name evidence="2" type="primary">dnaQ</name>
    <name evidence="2" type="ORF">AMST5_01872</name>
</gene>
<dbReference type="InterPro" id="IPR036420">
    <property type="entry name" value="BRCT_dom_sf"/>
</dbReference>
<sequence length="283" mass="31017">MEFIALDVETANSDLASICSVGLVHFKDGTPLKTTSFLIDPEDEFDGMNIAIHGITPDDVVGKPTMREILPLISNALHQRVIAHHTPFDRVAFKRAAAKYSLPQPELTWLDTAAVARRAWERFADRGYGLENLAREFGIEFSHHVAAEDARAAGLILVRAMQENGLSLDECITRARQPLREKAKVLATSGNPNGPLAGEVIVFTGALALPRTEAARLAVEMGCDVRNSVTSGTTILVIGNQDVRRIKGQDKSSKHRKAEEIIRGGAQLRIISEADFQRLISEF</sequence>
<dbReference type="PANTHER" id="PTHR30231:SF42">
    <property type="entry name" value="EXONUCLEASE"/>
    <property type="match status" value="1"/>
</dbReference>
<reference evidence="2" key="1">
    <citation type="submission" date="2023-07" db="EMBL/GenBank/DDBJ databases">
        <authorList>
            <person name="Pelsma A.J. K."/>
        </authorList>
    </citation>
    <scope>NUCLEOTIDE SEQUENCE</scope>
</reference>
<dbReference type="InterPro" id="IPR013520">
    <property type="entry name" value="Ribonucl_H"/>
</dbReference>
<dbReference type="EC" id="2.7.7.7" evidence="2"/>
<evidence type="ECO:0000313" key="2">
    <source>
        <dbReference type="EMBL" id="CAJ0866565.1"/>
    </source>
</evidence>